<dbReference type="InterPro" id="IPR004342">
    <property type="entry name" value="EXS_C"/>
</dbReference>
<comment type="subcellular location">
    <subcellularLocation>
        <location evidence="1">Membrane</location>
        <topology evidence="1">Multi-pass membrane protein</topology>
    </subcellularLocation>
</comment>
<dbReference type="Pfam" id="PF03124">
    <property type="entry name" value="EXS"/>
    <property type="match status" value="1"/>
</dbReference>
<evidence type="ECO:0000256" key="6">
    <source>
        <dbReference type="SAM" id="MobiDB-lite"/>
    </source>
</evidence>
<evidence type="ECO:0000256" key="2">
    <source>
        <dbReference type="ARBA" id="ARBA00009665"/>
    </source>
</evidence>
<evidence type="ECO:0000256" key="5">
    <source>
        <dbReference type="ARBA" id="ARBA00023136"/>
    </source>
</evidence>
<dbReference type="CDD" id="cd14475">
    <property type="entry name" value="SPX_SYG1_like"/>
    <property type="match status" value="1"/>
</dbReference>
<feature type="transmembrane region" description="Helical" evidence="7">
    <location>
        <begin position="527"/>
        <end position="545"/>
    </location>
</feature>
<feature type="transmembrane region" description="Helical" evidence="7">
    <location>
        <begin position="566"/>
        <end position="588"/>
    </location>
</feature>
<feature type="domain" description="EXS" evidence="8">
    <location>
        <begin position="721"/>
        <end position="917"/>
    </location>
</feature>
<dbReference type="PANTHER" id="PTHR10783">
    <property type="entry name" value="XENOTROPIC AND POLYTROPIC RETROVIRUS RECEPTOR 1-RELATED"/>
    <property type="match status" value="1"/>
</dbReference>
<keyword evidence="5 7" id="KW-0472">Membrane</keyword>
<dbReference type="EMBL" id="CP138590">
    <property type="protein sequence ID" value="WPH03848.1"/>
    <property type="molecule type" value="Genomic_DNA"/>
</dbReference>
<feature type="transmembrane region" description="Helical" evidence="7">
    <location>
        <begin position="789"/>
        <end position="813"/>
    </location>
</feature>
<feature type="region of interest" description="Disordered" evidence="6">
    <location>
        <begin position="177"/>
        <end position="206"/>
    </location>
</feature>
<feature type="compositionally biased region" description="Polar residues" evidence="6">
    <location>
        <begin position="101"/>
        <end position="112"/>
    </location>
</feature>
<proteinExistence type="inferred from homology"/>
<evidence type="ECO:0000256" key="3">
    <source>
        <dbReference type="ARBA" id="ARBA00022692"/>
    </source>
</evidence>
<dbReference type="GO" id="GO:0005794">
    <property type="term" value="C:Golgi apparatus"/>
    <property type="evidence" value="ECO:0007669"/>
    <property type="project" value="TreeGrafter"/>
</dbReference>
<gene>
    <name evidence="10" type="ORF">R9X50_00673100</name>
</gene>
<dbReference type="PROSITE" id="PS51380">
    <property type="entry name" value="EXS"/>
    <property type="match status" value="1"/>
</dbReference>
<sequence length="1020" mass="116541">MKFAKELEENAVPEWRGMYLDYKGGKKKLKAVARAIRNVEKSSKDGKKHATSSNSPLSSLRDAPVRSFLSRDRQKPAQGSSQASNLPFAQQRSRSAAPCLQVSQQNDLTPSASRPIEINDRSPLRGLGNHQDDGPRMTRYGSIIGSPPQEGESGFSALQQAPSLTLPDAAIDLNREEIEDNNPDYDRPASPGSPTDSTKSHPPATQLAHTGNAYEIGRPVDNLPGSQFRFQGRRTNSTLSGNAPWRRVFSTVTPSTPGRNVDVALEAYREIDFRRAEFFYFLDTELLKVENFYKSKEIEAIERLKVIREQLHIMRNRRMEEILIIERKRQHNEEQAKKGIPTESKSQKEDAKILKMRRKLHPFAASVDYASEAISKVRPGRIGKTTEAMEQLGTPTFRGVNNDYERRPVSKEVAYRTAKRKLKIALAEHYRSLELLKSYALLNRTAFRKINKKFDKTVKARPPGQYMEEKVNTAYFVSSEAVEQQIQAVEDLYARYFERGSHKIAVGKLRAKTAGAGQYSGSTFRTGLFLAAGAVFGIQGLVYGIDQDLNHADEVRKTQASYLLQLYAGYFFIVLLVSLFTIDAGIFSRAKVNYQFIFEFDTRHMLDWKQLAELPAIFFCLLGLIVWCNFNRWGGEIMYVYWPVILIGLSIVLLFFPPPFLYARSRGWLLYSNWRLAFAGYYPVEFRDFFLGDMFCSLTYAMGNIELFFCLYAHHWTGESQCNSSNSHLLGFFTALPGIWRLLQCLRRYRDTRDWFPHLANGGKYSFTILQQISLSLYRMNHNTPMKSFFIFCALVNAIYCSIWDIIMDWSLTMNPYIKPPLLRPVLAYRRHYWVYYMAMVVDPIVRFNWIFYAIFTEDTQHSAAVSFFIALTEIFRRGIWILFRVENEHCTNVGRFRAVRNAPLPYELAQDVDQMETSISTTTGSSPEGPQPEQSVQTTDASHSTAADVEHGTTSSVRQRKQSQPSADSPVASALKRVGTTMLSAHARDYERKKPADESKRTYEDTDDDEEDYEDDSDN</sequence>
<feature type="transmembrane region" description="Helical" evidence="7">
    <location>
        <begin position="608"/>
        <end position="627"/>
    </location>
</feature>
<feature type="transmembrane region" description="Helical" evidence="7">
    <location>
        <begin position="691"/>
        <end position="714"/>
    </location>
</feature>
<protein>
    <submittedName>
        <fullName evidence="10">Uncharacterized protein</fullName>
    </submittedName>
</protein>
<keyword evidence="4 7" id="KW-1133">Transmembrane helix</keyword>
<organism evidence="10 11">
    <name type="scientific">Acrodontium crateriforme</name>
    <dbReference type="NCBI Taxonomy" id="150365"/>
    <lineage>
        <taxon>Eukaryota</taxon>
        <taxon>Fungi</taxon>
        <taxon>Dikarya</taxon>
        <taxon>Ascomycota</taxon>
        <taxon>Pezizomycotina</taxon>
        <taxon>Dothideomycetes</taxon>
        <taxon>Dothideomycetidae</taxon>
        <taxon>Mycosphaerellales</taxon>
        <taxon>Teratosphaeriaceae</taxon>
        <taxon>Acrodontium</taxon>
    </lineage>
</organism>
<accession>A0AAQ3MBF7</accession>
<keyword evidence="11" id="KW-1185">Reference proteome</keyword>
<evidence type="ECO:0000256" key="4">
    <source>
        <dbReference type="ARBA" id="ARBA00022989"/>
    </source>
</evidence>
<feature type="compositionally biased region" description="Acidic residues" evidence="6">
    <location>
        <begin position="1006"/>
        <end position="1020"/>
    </location>
</feature>
<evidence type="ECO:0000313" key="11">
    <source>
        <dbReference type="Proteomes" id="UP001303373"/>
    </source>
</evidence>
<dbReference type="PROSITE" id="PS51382">
    <property type="entry name" value="SPX"/>
    <property type="match status" value="1"/>
</dbReference>
<feature type="region of interest" description="Disordered" evidence="6">
    <location>
        <begin position="918"/>
        <end position="1020"/>
    </location>
</feature>
<feature type="domain" description="SPX" evidence="9">
    <location>
        <begin position="1"/>
        <end position="468"/>
    </location>
</feature>
<feature type="transmembrane region" description="Helical" evidence="7">
    <location>
        <begin position="833"/>
        <end position="856"/>
    </location>
</feature>
<comment type="similarity">
    <text evidence="2">Belongs to the SYG1 (TC 2.A.94) family.</text>
</comment>
<feature type="compositionally biased region" description="Basic and acidic residues" evidence="6">
    <location>
        <begin position="987"/>
        <end position="1005"/>
    </location>
</feature>
<dbReference type="GO" id="GO:0006817">
    <property type="term" value="P:phosphate ion transport"/>
    <property type="evidence" value="ECO:0007669"/>
    <property type="project" value="TreeGrafter"/>
</dbReference>
<evidence type="ECO:0000259" key="9">
    <source>
        <dbReference type="PROSITE" id="PS51382"/>
    </source>
</evidence>
<name>A0AAQ3MBF7_9PEZI</name>
<evidence type="ECO:0000313" key="10">
    <source>
        <dbReference type="EMBL" id="WPH03848.1"/>
    </source>
</evidence>
<reference evidence="10 11" key="1">
    <citation type="submission" date="2023-11" db="EMBL/GenBank/DDBJ databases">
        <title>An acidophilic fungus is an integral part of prey digestion in a carnivorous sundew plant.</title>
        <authorList>
            <person name="Tsai I.J."/>
        </authorList>
    </citation>
    <scope>NUCLEOTIDE SEQUENCE [LARGE SCALE GENOMIC DNA]</scope>
    <source>
        <strain evidence="10">169a</strain>
    </source>
</reference>
<dbReference type="InterPro" id="IPR004331">
    <property type="entry name" value="SPX_dom"/>
</dbReference>
<keyword evidence="3 7" id="KW-0812">Transmembrane</keyword>
<feature type="compositionally biased region" description="Polar residues" evidence="6">
    <location>
        <begin position="918"/>
        <end position="946"/>
    </location>
</feature>
<evidence type="ECO:0000256" key="1">
    <source>
        <dbReference type="ARBA" id="ARBA00004141"/>
    </source>
</evidence>
<dbReference type="Pfam" id="PF03105">
    <property type="entry name" value="SPX"/>
    <property type="match status" value="1"/>
</dbReference>
<dbReference type="PANTHER" id="PTHR10783:SF103">
    <property type="entry name" value="SOLUTE CARRIER FAMILY 53 MEMBER 1"/>
    <property type="match status" value="1"/>
</dbReference>
<dbReference type="GO" id="GO:0005886">
    <property type="term" value="C:plasma membrane"/>
    <property type="evidence" value="ECO:0007669"/>
    <property type="project" value="TreeGrafter"/>
</dbReference>
<dbReference type="Proteomes" id="UP001303373">
    <property type="component" value="Chromosome 11"/>
</dbReference>
<feature type="transmembrane region" description="Helical" evidence="7">
    <location>
        <begin position="639"/>
        <end position="656"/>
    </location>
</feature>
<evidence type="ECO:0000256" key="7">
    <source>
        <dbReference type="SAM" id="Phobius"/>
    </source>
</evidence>
<feature type="compositionally biased region" description="Polar residues" evidence="6">
    <location>
        <begin position="953"/>
        <end position="968"/>
    </location>
</feature>
<evidence type="ECO:0000259" key="8">
    <source>
        <dbReference type="PROSITE" id="PS51380"/>
    </source>
</evidence>
<dbReference type="GO" id="GO:0016036">
    <property type="term" value="P:cellular response to phosphate starvation"/>
    <property type="evidence" value="ECO:0007669"/>
    <property type="project" value="TreeGrafter"/>
</dbReference>
<dbReference type="AlphaFoldDB" id="A0AAQ3MBF7"/>
<feature type="region of interest" description="Disordered" evidence="6">
    <location>
        <begin position="38"/>
        <end position="156"/>
    </location>
</feature>
<feature type="compositionally biased region" description="Polar residues" evidence="6">
    <location>
        <begin position="77"/>
        <end position="94"/>
    </location>
</feature>
<dbReference type="GO" id="GO:0000822">
    <property type="term" value="F:inositol hexakisphosphate binding"/>
    <property type="evidence" value="ECO:0007669"/>
    <property type="project" value="TreeGrafter"/>
</dbReference>